<reference evidence="1 2" key="1">
    <citation type="submission" date="2022-12" db="EMBL/GenBank/DDBJ databases">
        <title>Chromosome-level genome of Tegillarca granosa.</title>
        <authorList>
            <person name="Kim J."/>
        </authorList>
    </citation>
    <scope>NUCLEOTIDE SEQUENCE [LARGE SCALE GENOMIC DNA]</scope>
    <source>
        <strain evidence="1">Teg-2019</strain>
        <tissue evidence="1">Adductor muscle</tissue>
    </source>
</reference>
<evidence type="ECO:0000313" key="2">
    <source>
        <dbReference type="Proteomes" id="UP001217089"/>
    </source>
</evidence>
<evidence type="ECO:0000313" key="1">
    <source>
        <dbReference type="EMBL" id="KAJ8317867.1"/>
    </source>
</evidence>
<dbReference type="EMBL" id="JARBDR010000214">
    <property type="protein sequence ID" value="KAJ8317867.1"/>
    <property type="molecule type" value="Genomic_DNA"/>
</dbReference>
<name>A0ABQ9FMK6_TEGGR</name>
<sequence>MEIALNKEAKNLIEAAEKIGLVGINYVWILTSTSIGSITKRTSSYPLGTLDCVDCSYVRMFSVTFARMEDDNEEDNNVIKSIVSSIRVWAKALFNS</sequence>
<organism evidence="1 2">
    <name type="scientific">Tegillarca granosa</name>
    <name type="common">Malaysian cockle</name>
    <name type="synonym">Anadara granosa</name>
    <dbReference type="NCBI Taxonomy" id="220873"/>
    <lineage>
        <taxon>Eukaryota</taxon>
        <taxon>Metazoa</taxon>
        <taxon>Spiralia</taxon>
        <taxon>Lophotrochozoa</taxon>
        <taxon>Mollusca</taxon>
        <taxon>Bivalvia</taxon>
        <taxon>Autobranchia</taxon>
        <taxon>Pteriomorphia</taxon>
        <taxon>Arcoida</taxon>
        <taxon>Arcoidea</taxon>
        <taxon>Arcidae</taxon>
        <taxon>Tegillarca</taxon>
    </lineage>
</organism>
<gene>
    <name evidence="1" type="ORF">KUTeg_002958</name>
</gene>
<keyword evidence="2" id="KW-1185">Reference proteome</keyword>
<protein>
    <submittedName>
        <fullName evidence="1">Uncharacterized protein</fullName>
    </submittedName>
</protein>
<proteinExistence type="predicted"/>
<dbReference type="Gene3D" id="3.40.50.2300">
    <property type="match status" value="1"/>
</dbReference>
<comment type="caution">
    <text evidence="1">The sequence shown here is derived from an EMBL/GenBank/DDBJ whole genome shotgun (WGS) entry which is preliminary data.</text>
</comment>
<accession>A0ABQ9FMK6</accession>
<dbReference type="Proteomes" id="UP001217089">
    <property type="component" value="Unassembled WGS sequence"/>
</dbReference>